<accession>X0W3M2</accession>
<dbReference type="SUPFAM" id="SSF53067">
    <property type="entry name" value="Actin-like ATPase domain"/>
    <property type="match status" value="1"/>
</dbReference>
<gene>
    <name evidence="1" type="ORF">S01H1_58389</name>
</gene>
<organism evidence="1">
    <name type="scientific">marine sediment metagenome</name>
    <dbReference type="NCBI Taxonomy" id="412755"/>
    <lineage>
        <taxon>unclassified sequences</taxon>
        <taxon>metagenomes</taxon>
        <taxon>ecological metagenomes</taxon>
    </lineage>
</organism>
<dbReference type="EMBL" id="BARS01038141">
    <property type="protein sequence ID" value="GAG19223.1"/>
    <property type="molecule type" value="Genomic_DNA"/>
</dbReference>
<comment type="caution">
    <text evidence="1">The sequence shown here is derived from an EMBL/GenBank/DDBJ whole genome shotgun (WGS) entry which is preliminary data.</text>
</comment>
<dbReference type="Gene3D" id="3.30.420.40">
    <property type="match status" value="1"/>
</dbReference>
<protein>
    <recommendedName>
        <fullName evidence="2">ROK family protein</fullName>
    </recommendedName>
</protein>
<feature type="non-terminal residue" evidence="1">
    <location>
        <position position="1"/>
    </location>
</feature>
<dbReference type="InterPro" id="IPR043129">
    <property type="entry name" value="ATPase_NBD"/>
</dbReference>
<reference evidence="1" key="1">
    <citation type="journal article" date="2014" name="Front. Microbiol.">
        <title>High frequency of phylogenetically diverse reductive dehalogenase-homologous genes in deep subseafloor sedimentary metagenomes.</title>
        <authorList>
            <person name="Kawai M."/>
            <person name="Futagami T."/>
            <person name="Toyoda A."/>
            <person name="Takaki Y."/>
            <person name="Nishi S."/>
            <person name="Hori S."/>
            <person name="Arai W."/>
            <person name="Tsubouchi T."/>
            <person name="Morono Y."/>
            <person name="Uchiyama I."/>
            <person name="Ito T."/>
            <person name="Fujiyama A."/>
            <person name="Inagaki F."/>
            <person name="Takami H."/>
        </authorList>
    </citation>
    <scope>NUCLEOTIDE SEQUENCE</scope>
    <source>
        <strain evidence="1">Expedition CK06-06</strain>
    </source>
</reference>
<evidence type="ECO:0000313" key="1">
    <source>
        <dbReference type="EMBL" id="GAG19223.1"/>
    </source>
</evidence>
<evidence type="ECO:0008006" key="2">
    <source>
        <dbReference type="Google" id="ProtNLM"/>
    </source>
</evidence>
<proteinExistence type="predicted"/>
<name>X0W3M2_9ZZZZ</name>
<sequence length="81" mass="8292">VVDDAIFAAGLAFSAIANAYDPAVISIGGGIALAHPELLEPIRGEMLRHLNVTPPEVHLTPLGAAVTEWGAVAVARRLLGG</sequence>
<dbReference type="AlphaFoldDB" id="X0W3M2"/>